<name>A0A8T0MIK7_PANVG</name>
<keyword evidence="5" id="KW-0805">Transcription regulation</keyword>
<keyword evidence="2" id="KW-0479">Metal-binding</keyword>
<proteinExistence type="inferred from homology"/>
<dbReference type="GO" id="GO:0046872">
    <property type="term" value="F:metal ion binding"/>
    <property type="evidence" value="ECO:0007669"/>
    <property type="project" value="UniProtKB-KW"/>
</dbReference>
<dbReference type="GO" id="GO:0003700">
    <property type="term" value="F:DNA-binding transcription factor activity"/>
    <property type="evidence" value="ECO:0007669"/>
    <property type="project" value="InterPro"/>
</dbReference>
<feature type="compositionally biased region" description="Acidic residues" evidence="10">
    <location>
        <begin position="271"/>
        <end position="293"/>
    </location>
</feature>
<keyword evidence="13" id="KW-1185">Reference proteome</keyword>
<organism evidence="12 13">
    <name type="scientific">Panicum virgatum</name>
    <name type="common">Blackwell switchgrass</name>
    <dbReference type="NCBI Taxonomy" id="38727"/>
    <lineage>
        <taxon>Eukaryota</taxon>
        <taxon>Viridiplantae</taxon>
        <taxon>Streptophyta</taxon>
        <taxon>Embryophyta</taxon>
        <taxon>Tracheophyta</taxon>
        <taxon>Spermatophyta</taxon>
        <taxon>Magnoliopsida</taxon>
        <taxon>Liliopsida</taxon>
        <taxon>Poales</taxon>
        <taxon>Poaceae</taxon>
        <taxon>PACMAD clade</taxon>
        <taxon>Panicoideae</taxon>
        <taxon>Panicodae</taxon>
        <taxon>Paniceae</taxon>
        <taxon>Panicinae</taxon>
        <taxon>Panicum</taxon>
        <taxon>Panicum sect. Hiantes</taxon>
    </lineage>
</organism>
<feature type="region of interest" description="Disordered" evidence="10">
    <location>
        <begin position="91"/>
        <end position="141"/>
    </location>
</feature>
<keyword evidence="8" id="KW-0539">Nucleus</keyword>
<dbReference type="InterPro" id="IPR003657">
    <property type="entry name" value="WRKY_dom"/>
</dbReference>
<evidence type="ECO:0000256" key="4">
    <source>
        <dbReference type="ARBA" id="ARBA00022833"/>
    </source>
</evidence>
<dbReference type="FunFam" id="2.20.25.80:FF:000006">
    <property type="entry name" value="WRKY transcription factor"/>
    <property type="match status" value="1"/>
</dbReference>
<feature type="compositionally biased region" description="Low complexity" evidence="10">
    <location>
        <begin position="392"/>
        <end position="405"/>
    </location>
</feature>
<dbReference type="PANTHER" id="PTHR31221">
    <property type="entry name" value="WRKY TRANSCRIPTION FACTOR PROTEIN 1-RELATED"/>
    <property type="match status" value="1"/>
</dbReference>
<dbReference type="SUPFAM" id="SSF118290">
    <property type="entry name" value="WRKY DNA-binding domain"/>
    <property type="match status" value="2"/>
</dbReference>
<evidence type="ECO:0000256" key="9">
    <source>
        <dbReference type="ARBA" id="ARBA00061157"/>
    </source>
</evidence>
<dbReference type="PANTHER" id="PTHR31221:SF49">
    <property type="entry name" value="OS03G0758950 PROTEIN"/>
    <property type="match status" value="1"/>
</dbReference>
<keyword evidence="6" id="KW-0238">DNA-binding</keyword>
<evidence type="ECO:0000313" key="12">
    <source>
        <dbReference type="EMBL" id="KAG2535069.1"/>
    </source>
</evidence>
<dbReference type="Gene3D" id="2.20.25.80">
    <property type="entry name" value="WRKY domain"/>
    <property type="match status" value="2"/>
</dbReference>
<feature type="domain" description="WRKY" evidence="11">
    <location>
        <begin position="321"/>
        <end position="386"/>
    </location>
</feature>
<evidence type="ECO:0000256" key="1">
    <source>
        <dbReference type="ARBA" id="ARBA00004123"/>
    </source>
</evidence>
<dbReference type="FunFam" id="2.20.25.80:FF:000003">
    <property type="entry name" value="WRKY transcription factor 57"/>
    <property type="match status" value="1"/>
</dbReference>
<gene>
    <name evidence="12" type="ORF">PVAP13_9NG046873</name>
</gene>
<evidence type="ECO:0000256" key="3">
    <source>
        <dbReference type="ARBA" id="ARBA00022737"/>
    </source>
</evidence>
<evidence type="ECO:0000256" key="6">
    <source>
        <dbReference type="ARBA" id="ARBA00023125"/>
    </source>
</evidence>
<protein>
    <recommendedName>
        <fullName evidence="11">WRKY domain-containing protein</fullName>
    </recommendedName>
</protein>
<sequence length="429" mass="45487">MDDRRGRGDAMRQRPFAHAAQGQERVFDGGGGGAGPGPAFGCDFDQGSSLMALLGAGGVSSSQPPLPTWGVEEVTAAPAINLVPQSFAMTSSAPPAPPYQQPTTFAQSPLGGRMDPYPPYLLADPPPQWPPPRSTAAASASSFPPQNFAVVLPRYDQDMQQLRASALFGVGSSQPHGLGLPFPPPPPAAAIEQPAKDGYSWRKYGQKQLKDAESPRSYYKCTRDGCPVKKVVERSFDGFITEITYKGRHNHPRPQERGHAGAGNDALAAAEAEDMEGPSDDDDDDALHEDDVDGAPGMGAGGGEAGQRVVKKPKIIIQTPSEVDLLDDGYRWRKYGQKVVKGNPQPRSYYKCTADNCNVRKQIERASTDPRCVLTTYTGRHNHDPPGRGNEATAAAAAGGSSASQPTPPGGGSGSFQQTGGARQLKEER</sequence>
<dbReference type="GO" id="GO:0043565">
    <property type="term" value="F:sequence-specific DNA binding"/>
    <property type="evidence" value="ECO:0007669"/>
    <property type="project" value="InterPro"/>
</dbReference>
<dbReference type="InterPro" id="IPR036576">
    <property type="entry name" value="WRKY_dom_sf"/>
</dbReference>
<evidence type="ECO:0000313" key="13">
    <source>
        <dbReference type="Proteomes" id="UP000823388"/>
    </source>
</evidence>
<comment type="similarity">
    <text evidence="9">Belongs to the WRKY group I family.</text>
</comment>
<feature type="compositionally biased region" description="Pro residues" evidence="10">
    <location>
        <begin position="116"/>
        <end position="133"/>
    </location>
</feature>
<dbReference type="AlphaFoldDB" id="A0A8T0MIK7"/>
<evidence type="ECO:0000256" key="5">
    <source>
        <dbReference type="ARBA" id="ARBA00023015"/>
    </source>
</evidence>
<comment type="caution">
    <text evidence="12">The sequence shown here is derived from an EMBL/GenBank/DDBJ whole genome shotgun (WGS) entry which is preliminary data.</text>
</comment>
<evidence type="ECO:0000259" key="11">
    <source>
        <dbReference type="PROSITE" id="PS50811"/>
    </source>
</evidence>
<keyword evidence="3" id="KW-0677">Repeat</keyword>
<dbReference type="PROSITE" id="PS50811">
    <property type="entry name" value="WRKY"/>
    <property type="match status" value="2"/>
</dbReference>
<comment type="subcellular location">
    <subcellularLocation>
        <location evidence="1">Nucleus</location>
    </subcellularLocation>
</comment>
<feature type="compositionally biased region" description="Gly residues" evidence="10">
    <location>
        <begin position="296"/>
        <end position="305"/>
    </location>
</feature>
<dbReference type="GO" id="GO:0005634">
    <property type="term" value="C:nucleus"/>
    <property type="evidence" value="ECO:0007669"/>
    <property type="project" value="UniProtKB-SubCell"/>
</dbReference>
<accession>A0A8T0MIK7</accession>
<feature type="region of interest" description="Disordered" evidence="10">
    <location>
        <begin position="375"/>
        <end position="429"/>
    </location>
</feature>
<keyword evidence="4" id="KW-0862">Zinc</keyword>
<feature type="region of interest" description="Disordered" evidence="10">
    <location>
        <begin position="244"/>
        <end position="313"/>
    </location>
</feature>
<dbReference type="Proteomes" id="UP000823388">
    <property type="component" value="Chromosome 9N"/>
</dbReference>
<feature type="compositionally biased region" description="Basic and acidic residues" evidence="10">
    <location>
        <begin position="1"/>
        <end position="12"/>
    </location>
</feature>
<evidence type="ECO:0000256" key="8">
    <source>
        <dbReference type="ARBA" id="ARBA00023242"/>
    </source>
</evidence>
<dbReference type="EMBL" id="CM029054">
    <property type="protein sequence ID" value="KAG2535069.1"/>
    <property type="molecule type" value="Genomic_DNA"/>
</dbReference>
<dbReference type="InterPro" id="IPR044810">
    <property type="entry name" value="WRKY_plant"/>
</dbReference>
<keyword evidence="7" id="KW-0804">Transcription</keyword>
<dbReference type="SMART" id="SM00774">
    <property type="entry name" value="WRKY"/>
    <property type="match status" value="2"/>
</dbReference>
<dbReference type="Pfam" id="PF03106">
    <property type="entry name" value="WRKY"/>
    <property type="match status" value="2"/>
</dbReference>
<feature type="region of interest" description="Disordered" evidence="10">
    <location>
        <begin position="1"/>
        <end position="41"/>
    </location>
</feature>
<reference evidence="12" key="1">
    <citation type="submission" date="2020-05" db="EMBL/GenBank/DDBJ databases">
        <title>WGS assembly of Panicum virgatum.</title>
        <authorList>
            <person name="Lovell J.T."/>
            <person name="Jenkins J."/>
            <person name="Shu S."/>
            <person name="Juenger T.E."/>
            <person name="Schmutz J."/>
        </authorList>
    </citation>
    <scope>NUCLEOTIDE SEQUENCE</scope>
    <source>
        <strain evidence="12">AP13</strain>
    </source>
</reference>
<feature type="compositionally biased region" description="Gly residues" evidence="10">
    <location>
        <begin position="28"/>
        <end position="38"/>
    </location>
</feature>
<feature type="domain" description="WRKY" evidence="11">
    <location>
        <begin position="190"/>
        <end position="254"/>
    </location>
</feature>
<evidence type="ECO:0000256" key="10">
    <source>
        <dbReference type="SAM" id="MobiDB-lite"/>
    </source>
</evidence>
<evidence type="ECO:0000256" key="7">
    <source>
        <dbReference type="ARBA" id="ARBA00023163"/>
    </source>
</evidence>
<evidence type="ECO:0000256" key="2">
    <source>
        <dbReference type="ARBA" id="ARBA00022723"/>
    </source>
</evidence>